<dbReference type="EMBL" id="CP163444">
    <property type="protein sequence ID" value="XDQ69287.1"/>
    <property type="molecule type" value="Genomic_DNA"/>
</dbReference>
<feature type="transmembrane region" description="Helical" evidence="1">
    <location>
        <begin position="109"/>
        <end position="134"/>
    </location>
</feature>
<gene>
    <name evidence="2" type="ORF">AB5J54_01565</name>
</gene>
<accession>A0AB39SNJ0</accession>
<evidence type="ECO:0000256" key="1">
    <source>
        <dbReference type="SAM" id="Phobius"/>
    </source>
</evidence>
<reference evidence="2" key="1">
    <citation type="submission" date="2024-07" db="EMBL/GenBank/DDBJ databases">
        <authorList>
            <person name="Yu S.T."/>
        </authorList>
    </citation>
    <scope>NUCLEOTIDE SEQUENCE</scope>
    <source>
        <strain evidence="2">R44</strain>
    </source>
</reference>
<keyword evidence="1" id="KW-0472">Membrane</keyword>
<evidence type="ECO:0000313" key="2">
    <source>
        <dbReference type="EMBL" id="XDQ69287.1"/>
    </source>
</evidence>
<keyword evidence="1" id="KW-1133">Transmembrane helix</keyword>
<feature type="transmembrane region" description="Helical" evidence="1">
    <location>
        <begin position="146"/>
        <end position="169"/>
    </location>
</feature>
<organism evidence="2">
    <name type="scientific">Streptomyces sp. R44</name>
    <dbReference type="NCBI Taxonomy" id="3238633"/>
    <lineage>
        <taxon>Bacteria</taxon>
        <taxon>Bacillati</taxon>
        <taxon>Actinomycetota</taxon>
        <taxon>Actinomycetes</taxon>
        <taxon>Kitasatosporales</taxon>
        <taxon>Streptomycetaceae</taxon>
        <taxon>Streptomyces</taxon>
    </lineage>
</organism>
<feature type="transmembrane region" description="Helical" evidence="1">
    <location>
        <begin position="12"/>
        <end position="33"/>
    </location>
</feature>
<dbReference type="AlphaFoldDB" id="A0AB39SNJ0"/>
<name>A0AB39SNJ0_9ACTN</name>
<dbReference type="RefSeq" id="WP_369142028.1">
    <property type="nucleotide sequence ID" value="NZ_CP163444.1"/>
</dbReference>
<feature type="transmembrane region" description="Helical" evidence="1">
    <location>
        <begin position="68"/>
        <end position="88"/>
    </location>
</feature>
<keyword evidence="1" id="KW-0812">Transmembrane</keyword>
<sequence length="179" mass="19304">MSYISPSLTVRWAAIAGVIGSLPYVTMKLYWSWGGTAGKPVGMSIAEEFRKNGAPQVLVWLEEHGIDFTAVGTVLGITLLGALTRPWGQIFPRWVPELRGRRVPRWLPLAPGWASTVALTPYGGLGLVVIATGGLSTANLAGMSPWVFVVGFVNFFSLGLSLGVCALSYQRRTKLMVQP</sequence>
<proteinExistence type="predicted"/>
<protein>
    <submittedName>
        <fullName evidence="2">Uncharacterized protein</fullName>
    </submittedName>
</protein>